<organism evidence="9 10">
    <name type="scientific">Fertoeibacter niger</name>
    <dbReference type="NCBI Taxonomy" id="2656921"/>
    <lineage>
        <taxon>Bacteria</taxon>
        <taxon>Pseudomonadati</taxon>
        <taxon>Pseudomonadota</taxon>
        <taxon>Alphaproteobacteria</taxon>
        <taxon>Rhodobacterales</taxon>
        <taxon>Paracoccaceae</taxon>
        <taxon>Fertoeibacter</taxon>
    </lineage>
</organism>
<dbReference type="EMBL" id="WHUT02000003">
    <property type="protein sequence ID" value="NUB43885.1"/>
    <property type="molecule type" value="Genomic_DNA"/>
</dbReference>
<dbReference type="SUPFAM" id="SSF160246">
    <property type="entry name" value="EspE N-terminal domain-like"/>
    <property type="match status" value="1"/>
</dbReference>
<evidence type="ECO:0000259" key="8">
    <source>
        <dbReference type="Pfam" id="PF05157"/>
    </source>
</evidence>
<dbReference type="InterPro" id="IPR037257">
    <property type="entry name" value="T2SS_E_N_sf"/>
</dbReference>
<dbReference type="CDD" id="cd06427">
    <property type="entry name" value="CESA_like_2"/>
    <property type="match status" value="1"/>
</dbReference>
<comment type="subcellular location">
    <subcellularLocation>
        <location evidence="1">Membrane</location>
        <topology evidence="1">Multi-pass membrane protein</topology>
    </subcellularLocation>
</comment>
<keyword evidence="6 7" id="KW-0472">Membrane</keyword>
<dbReference type="PANTHER" id="PTHR43867">
    <property type="entry name" value="CELLULOSE SYNTHASE CATALYTIC SUBUNIT A [UDP-FORMING]"/>
    <property type="match status" value="1"/>
</dbReference>
<keyword evidence="4 7" id="KW-0812">Transmembrane</keyword>
<feature type="transmembrane region" description="Helical" evidence="7">
    <location>
        <begin position="214"/>
        <end position="235"/>
    </location>
</feature>
<dbReference type="Pfam" id="PF05157">
    <property type="entry name" value="MshEN"/>
    <property type="match status" value="1"/>
</dbReference>
<evidence type="ECO:0000256" key="7">
    <source>
        <dbReference type="SAM" id="Phobius"/>
    </source>
</evidence>
<evidence type="ECO:0000256" key="4">
    <source>
        <dbReference type="ARBA" id="ARBA00022692"/>
    </source>
</evidence>
<evidence type="ECO:0000256" key="2">
    <source>
        <dbReference type="ARBA" id="ARBA00022676"/>
    </source>
</evidence>
<dbReference type="Pfam" id="PF13641">
    <property type="entry name" value="Glyco_tranf_2_3"/>
    <property type="match status" value="1"/>
</dbReference>
<evidence type="ECO:0000313" key="9">
    <source>
        <dbReference type="EMBL" id="NUB43885.1"/>
    </source>
</evidence>
<dbReference type="SUPFAM" id="SSF53448">
    <property type="entry name" value="Nucleotide-diphospho-sugar transferases"/>
    <property type="match status" value="1"/>
</dbReference>
<protein>
    <submittedName>
        <fullName evidence="9">Glycosyltransferase</fullName>
    </submittedName>
</protein>
<dbReference type="RefSeq" id="WP_152825016.1">
    <property type="nucleotide sequence ID" value="NZ_WHUT02000003.1"/>
</dbReference>
<proteinExistence type="predicted"/>
<dbReference type="InterPro" id="IPR050321">
    <property type="entry name" value="Glycosyltr_2/OpgH_subfam"/>
</dbReference>
<feature type="transmembrane region" description="Helical" evidence="7">
    <location>
        <begin position="577"/>
        <end position="598"/>
    </location>
</feature>
<evidence type="ECO:0000256" key="5">
    <source>
        <dbReference type="ARBA" id="ARBA00022989"/>
    </source>
</evidence>
<evidence type="ECO:0000256" key="1">
    <source>
        <dbReference type="ARBA" id="ARBA00004141"/>
    </source>
</evidence>
<feature type="transmembrane region" description="Helical" evidence="7">
    <location>
        <begin position="189"/>
        <end position="208"/>
    </location>
</feature>
<keyword evidence="3" id="KW-0808">Transferase</keyword>
<name>A0A8X8GZ46_9RHOB</name>
<keyword evidence="2" id="KW-0328">Glycosyltransferase</keyword>
<keyword evidence="5 7" id="KW-1133">Transmembrane helix</keyword>
<feature type="transmembrane region" description="Helical" evidence="7">
    <location>
        <begin position="544"/>
        <end position="565"/>
    </location>
</feature>
<dbReference type="AlphaFoldDB" id="A0A8X8GZ46"/>
<dbReference type="Gene3D" id="3.90.550.10">
    <property type="entry name" value="Spore Coat Polysaccharide Biosynthesis Protein SpsA, Chain A"/>
    <property type="match status" value="1"/>
</dbReference>
<dbReference type="GO" id="GO:0016757">
    <property type="term" value="F:glycosyltransferase activity"/>
    <property type="evidence" value="ECO:0007669"/>
    <property type="project" value="UniProtKB-KW"/>
</dbReference>
<gene>
    <name evidence="9" type="ORF">GEU84_005795</name>
</gene>
<dbReference type="GO" id="GO:0016020">
    <property type="term" value="C:membrane"/>
    <property type="evidence" value="ECO:0007669"/>
    <property type="project" value="UniProtKB-SubCell"/>
</dbReference>
<evidence type="ECO:0000256" key="3">
    <source>
        <dbReference type="ARBA" id="ARBA00022679"/>
    </source>
</evidence>
<comment type="caution">
    <text evidence="9">The sequence shown here is derived from an EMBL/GenBank/DDBJ whole genome shotgun (WGS) entry which is preliminary data.</text>
</comment>
<dbReference type="InterPro" id="IPR029044">
    <property type="entry name" value="Nucleotide-diphossugar_trans"/>
</dbReference>
<feature type="transmembrane region" description="Helical" evidence="7">
    <location>
        <begin position="503"/>
        <end position="524"/>
    </location>
</feature>
<evidence type="ECO:0000313" key="10">
    <source>
        <dbReference type="Proteomes" id="UP000484076"/>
    </source>
</evidence>
<reference evidence="9" key="1">
    <citation type="submission" date="2020-05" db="EMBL/GenBank/DDBJ databases">
        <title>Fertoebacter nigrum gen. nov., sp. nov., a new member of the family Rhodobacteraceae.</title>
        <authorList>
            <person name="Szuroczki S."/>
            <person name="Abbaszade G."/>
            <person name="Buni D."/>
            <person name="Schumann P."/>
            <person name="Toth E."/>
        </authorList>
    </citation>
    <scope>NUCLEOTIDE SEQUENCE</scope>
    <source>
        <strain evidence="9">RG-N-1a</strain>
    </source>
</reference>
<sequence length="623" mass="67490">MTAHILRLLPKGDGPMRAIPAGARATGISLLRDGLVAPHAMVQALAHNARGDGALGPLLLAHGMISEQVLYPALAGHSGLALIDPVTHPPDTRLIDRIGARVCLRHGLLPWRDAGGATVVIASQPEAFLRHRDLLETTFGPVIAALAPAPQIATALLALRGAALRDAAETRVPAAESCRISPKGGVPRWALALLAGAALLLVLAPAAVPLVLLGWAALTLALATGLKLAAALVMLRPAPPGPPPPLIARLPVVSVMVALYHEADIAPRLLARLGRLDYPPDRLDILLVVEECDHVTRAALQCASLPPMMRVVVVPDGPLKTKPRALNFGLDHCRGSIIGVYDAEDAPDPDQIRRVVARFHQRGAEVACLQGILDFYNPCSNWLSRCFTIEYATWFRILLPGMQRLGLALPLGGTTLFFRRKALEELGGWDAHNVTEDADLGMRLARHGYRTELIDTVTLEEANGRALPWIRQRSRWLKGYMLTWAVHMRDPVLLWRQLGPRKFAGFQVLFLGTLSQFLLAPLLWSFWLVPLGLPHPLADALPGWAALGLLVLFALTEAVNITLGIRGLRLTRHGMSAMWVPTLALYFPLGALASYKAVWELVRKPFYWDKTSHGVFIGPGGGE</sequence>
<dbReference type="InterPro" id="IPR007831">
    <property type="entry name" value="T2SS_GspE_N"/>
</dbReference>
<accession>A0A8X8GZ46</accession>
<keyword evidence="10" id="KW-1185">Reference proteome</keyword>
<feature type="domain" description="Type II secretion system protein GspE N-terminal" evidence="8">
    <location>
        <begin position="79"/>
        <end position="163"/>
    </location>
</feature>
<dbReference type="Proteomes" id="UP000484076">
    <property type="component" value="Unassembled WGS sequence"/>
</dbReference>
<dbReference type="PANTHER" id="PTHR43867:SF2">
    <property type="entry name" value="CELLULOSE SYNTHASE CATALYTIC SUBUNIT A [UDP-FORMING]"/>
    <property type="match status" value="1"/>
</dbReference>
<evidence type="ECO:0000256" key="6">
    <source>
        <dbReference type="ARBA" id="ARBA00023136"/>
    </source>
</evidence>